<dbReference type="AlphaFoldDB" id="A0AA88AH63"/>
<keyword evidence="1" id="KW-0812">Transmembrane</keyword>
<dbReference type="EMBL" id="BTGU01000017">
    <property type="protein sequence ID" value="GMN43891.1"/>
    <property type="molecule type" value="Genomic_DNA"/>
</dbReference>
<accession>A0AA88AH63</accession>
<comment type="caution">
    <text evidence="2">The sequence shown here is derived from an EMBL/GenBank/DDBJ whole genome shotgun (WGS) entry which is preliminary data.</text>
</comment>
<reference evidence="2" key="1">
    <citation type="submission" date="2023-07" db="EMBL/GenBank/DDBJ databases">
        <title>draft genome sequence of fig (Ficus carica).</title>
        <authorList>
            <person name="Takahashi T."/>
            <person name="Nishimura K."/>
        </authorList>
    </citation>
    <scope>NUCLEOTIDE SEQUENCE</scope>
</reference>
<evidence type="ECO:0000313" key="2">
    <source>
        <dbReference type="EMBL" id="GMN43891.1"/>
    </source>
</evidence>
<keyword evidence="1" id="KW-0472">Membrane</keyword>
<keyword evidence="1" id="KW-1133">Transmembrane helix</keyword>
<protein>
    <submittedName>
        <fullName evidence="2">Uncharacterized protein</fullName>
    </submittedName>
</protein>
<gene>
    <name evidence="2" type="ORF">TIFTF001_013089</name>
</gene>
<organism evidence="2 3">
    <name type="scientific">Ficus carica</name>
    <name type="common">Common fig</name>
    <dbReference type="NCBI Taxonomy" id="3494"/>
    <lineage>
        <taxon>Eukaryota</taxon>
        <taxon>Viridiplantae</taxon>
        <taxon>Streptophyta</taxon>
        <taxon>Embryophyta</taxon>
        <taxon>Tracheophyta</taxon>
        <taxon>Spermatophyta</taxon>
        <taxon>Magnoliopsida</taxon>
        <taxon>eudicotyledons</taxon>
        <taxon>Gunneridae</taxon>
        <taxon>Pentapetalae</taxon>
        <taxon>rosids</taxon>
        <taxon>fabids</taxon>
        <taxon>Rosales</taxon>
        <taxon>Moraceae</taxon>
        <taxon>Ficeae</taxon>
        <taxon>Ficus</taxon>
    </lineage>
</organism>
<proteinExistence type="predicted"/>
<sequence length="173" mass="19395">MEQGRDGGHGGRLRGGGRRLGVKGRVMVGLRGLNHGGRGCGRGHGKMTPEFIDMFNLPHVEAFIENTWSDKPWTLKPFSSLGYGTRACRRMTSWRREMTERKRRALPQRTREVVDIFNLPRVEAFIENSENKGKWWNGEGLAAEDEGEEAVVMLLAMPVFVAVFLVVAAAVEK</sequence>
<feature type="transmembrane region" description="Helical" evidence="1">
    <location>
        <begin position="150"/>
        <end position="171"/>
    </location>
</feature>
<evidence type="ECO:0000256" key="1">
    <source>
        <dbReference type="SAM" id="Phobius"/>
    </source>
</evidence>
<name>A0AA88AH63_FICCA</name>
<dbReference type="Proteomes" id="UP001187192">
    <property type="component" value="Unassembled WGS sequence"/>
</dbReference>
<evidence type="ECO:0000313" key="3">
    <source>
        <dbReference type="Proteomes" id="UP001187192"/>
    </source>
</evidence>
<keyword evidence="3" id="KW-1185">Reference proteome</keyword>